<dbReference type="EC" id="2.1.1.199" evidence="6"/>
<keyword evidence="4 6" id="KW-0808">Transferase</keyword>
<dbReference type="GO" id="GO:0070475">
    <property type="term" value="P:rRNA base methylation"/>
    <property type="evidence" value="ECO:0007669"/>
    <property type="project" value="UniProtKB-UniRule"/>
</dbReference>
<dbReference type="FunFam" id="1.10.150.170:FF:000003">
    <property type="entry name" value="Ribosomal RNA small subunit methyltransferase H"/>
    <property type="match status" value="1"/>
</dbReference>
<comment type="similarity">
    <text evidence="1 6">Belongs to the methyltransferase superfamily. RsmH family.</text>
</comment>
<dbReference type="InterPro" id="IPR029063">
    <property type="entry name" value="SAM-dependent_MTases_sf"/>
</dbReference>
<evidence type="ECO:0000313" key="8">
    <source>
        <dbReference type="Proteomes" id="UP000237351"/>
    </source>
</evidence>
<proteinExistence type="inferred from homology"/>
<feature type="binding site" evidence="6">
    <location>
        <position position="82"/>
    </location>
    <ligand>
        <name>S-adenosyl-L-methionine</name>
        <dbReference type="ChEBI" id="CHEBI:59789"/>
    </ligand>
</feature>
<organism evidence="7 8">
    <name type="scientific">Candidatus Nucleicultrix amoebiphila FS5</name>
    <dbReference type="NCBI Taxonomy" id="1414854"/>
    <lineage>
        <taxon>Bacteria</taxon>
        <taxon>Pseudomonadati</taxon>
        <taxon>Pseudomonadota</taxon>
        <taxon>Alphaproteobacteria</taxon>
        <taxon>Holosporales</taxon>
        <taxon>Candidatus Nucleicultricaceae</taxon>
        <taxon>Candidatus Nucleicultrix</taxon>
    </lineage>
</organism>
<keyword evidence="2 6" id="KW-0698">rRNA processing</keyword>
<evidence type="ECO:0000256" key="1">
    <source>
        <dbReference type="ARBA" id="ARBA00010396"/>
    </source>
</evidence>
<dbReference type="PIRSF" id="PIRSF004486">
    <property type="entry name" value="MraW"/>
    <property type="match status" value="1"/>
</dbReference>
<dbReference type="GO" id="GO:0071424">
    <property type="term" value="F:rRNA (cytosine-N4-)-methyltransferase activity"/>
    <property type="evidence" value="ECO:0007669"/>
    <property type="project" value="UniProtKB-UniRule"/>
</dbReference>
<dbReference type="Proteomes" id="UP000237351">
    <property type="component" value="Chromosome"/>
</dbReference>
<evidence type="ECO:0000256" key="2">
    <source>
        <dbReference type="ARBA" id="ARBA00022552"/>
    </source>
</evidence>
<keyword evidence="5 6" id="KW-0949">S-adenosyl-L-methionine</keyword>
<keyword evidence="6" id="KW-0963">Cytoplasm</keyword>
<dbReference type="OrthoDB" id="9806637at2"/>
<dbReference type="GO" id="GO:0005737">
    <property type="term" value="C:cytoplasm"/>
    <property type="evidence" value="ECO:0007669"/>
    <property type="project" value="UniProtKB-SubCell"/>
</dbReference>
<dbReference type="InterPro" id="IPR002903">
    <property type="entry name" value="RsmH"/>
</dbReference>
<dbReference type="RefSeq" id="WP_085784958.1">
    <property type="nucleotide sequence ID" value="NZ_CP008743.1"/>
</dbReference>
<dbReference type="PANTHER" id="PTHR11265">
    <property type="entry name" value="S-ADENOSYL-METHYLTRANSFERASE MRAW"/>
    <property type="match status" value="1"/>
</dbReference>
<dbReference type="EMBL" id="CP008743">
    <property type="protein sequence ID" value="ARN85395.1"/>
    <property type="molecule type" value="Genomic_DNA"/>
</dbReference>
<protein>
    <recommendedName>
        <fullName evidence="6">Ribosomal RNA small subunit methyltransferase H</fullName>
        <ecNumber evidence="6">2.1.1.199</ecNumber>
    </recommendedName>
    <alternativeName>
        <fullName evidence="6">16S rRNA m(4)C1402 methyltransferase</fullName>
    </alternativeName>
    <alternativeName>
        <fullName evidence="6">rRNA (cytosine-N(4)-)-methyltransferase RsmH</fullName>
    </alternativeName>
</protein>
<comment type="subcellular location">
    <subcellularLocation>
        <location evidence="6">Cytoplasm</location>
    </subcellularLocation>
</comment>
<feature type="binding site" evidence="6">
    <location>
        <position position="109"/>
    </location>
    <ligand>
        <name>S-adenosyl-L-methionine</name>
        <dbReference type="ChEBI" id="CHEBI:59789"/>
    </ligand>
</feature>
<evidence type="ECO:0000313" key="7">
    <source>
        <dbReference type="EMBL" id="ARN85395.1"/>
    </source>
</evidence>
<name>A0A1W6N679_9PROT</name>
<reference evidence="7 8" key="1">
    <citation type="submission" date="2014-06" db="EMBL/GenBank/DDBJ databases">
        <title>The genome of the endonuclear symbiont Nucleicultrix amoebiphila.</title>
        <authorList>
            <person name="Schulz F."/>
            <person name="Horn M."/>
        </authorList>
    </citation>
    <scope>NUCLEOTIDE SEQUENCE [LARGE SCALE GENOMIC DNA]</scope>
    <source>
        <strain evidence="7 8">FS5</strain>
    </source>
</reference>
<dbReference type="Pfam" id="PF01795">
    <property type="entry name" value="Methyltransf_5"/>
    <property type="match status" value="1"/>
</dbReference>
<dbReference type="STRING" id="1414854.GQ61_08955"/>
<keyword evidence="8" id="KW-1185">Reference proteome</keyword>
<dbReference type="SUPFAM" id="SSF53335">
    <property type="entry name" value="S-adenosyl-L-methionine-dependent methyltransferases"/>
    <property type="match status" value="1"/>
</dbReference>
<dbReference type="Gene3D" id="3.40.50.150">
    <property type="entry name" value="Vaccinia Virus protein VP39"/>
    <property type="match status" value="1"/>
</dbReference>
<comment type="function">
    <text evidence="6">Specifically methylates the N4 position of cytidine in position 1402 (C1402) of 16S rRNA.</text>
</comment>
<keyword evidence="3 6" id="KW-0489">Methyltransferase</keyword>
<dbReference type="HAMAP" id="MF_01007">
    <property type="entry name" value="16SrRNA_methyltr_H"/>
    <property type="match status" value="1"/>
</dbReference>
<gene>
    <name evidence="6" type="primary">rsmH</name>
    <name evidence="7" type="ORF">GQ61_08955</name>
</gene>
<dbReference type="KEGG" id="naf:GQ61_08955"/>
<evidence type="ECO:0000256" key="5">
    <source>
        <dbReference type="ARBA" id="ARBA00022691"/>
    </source>
</evidence>
<dbReference type="AlphaFoldDB" id="A0A1W6N679"/>
<dbReference type="InterPro" id="IPR023397">
    <property type="entry name" value="SAM-dep_MeTrfase_MraW_recog"/>
</dbReference>
<sequence length="321" mass="36008">MTHIAPSLHSPVLLNEVLYYLAPKDGEVIIDGTFGGGGYSKAILESSLCVVKAVDRDLEAVERGREFEKKYPDRFSIIEGRFGAMDDLFSDRIGKIDGIALDIGVSSYQLDQRERGFSFRLDGPLDMRMSQKATLSAADVVNTYKEKDLADIIYRYGEERHSRAIARKIVLERQKQPVTTTLQLAEIVRSVVRSAKHDIDPATKTFQALRIYVNDELGELERGLLASEKLLAEGGRLVVVSFHSLEDRIVKQFMQKRSGKASQGSRHSLGATKVATQAEFKLLTKNVVRPSDEESRRNPRARSARLRALMRLKIAKTTKEV</sequence>
<feature type="binding site" evidence="6">
    <location>
        <position position="55"/>
    </location>
    <ligand>
        <name>S-adenosyl-L-methionine</name>
        <dbReference type="ChEBI" id="CHEBI:59789"/>
    </ligand>
</feature>
<dbReference type="Gene3D" id="1.10.150.170">
    <property type="entry name" value="Putative methyltransferase TM0872, insert domain"/>
    <property type="match status" value="1"/>
</dbReference>
<comment type="catalytic activity">
    <reaction evidence="6">
        <text>cytidine(1402) in 16S rRNA + S-adenosyl-L-methionine = N(4)-methylcytidine(1402) in 16S rRNA + S-adenosyl-L-homocysteine + H(+)</text>
        <dbReference type="Rhea" id="RHEA:42928"/>
        <dbReference type="Rhea" id="RHEA-COMP:10286"/>
        <dbReference type="Rhea" id="RHEA-COMP:10287"/>
        <dbReference type="ChEBI" id="CHEBI:15378"/>
        <dbReference type="ChEBI" id="CHEBI:57856"/>
        <dbReference type="ChEBI" id="CHEBI:59789"/>
        <dbReference type="ChEBI" id="CHEBI:74506"/>
        <dbReference type="ChEBI" id="CHEBI:82748"/>
        <dbReference type="EC" id="2.1.1.199"/>
    </reaction>
</comment>
<dbReference type="SUPFAM" id="SSF81799">
    <property type="entry name" value="Putative methyltransferase TM0872, insert domain"/>
    <property type="match status" value="1"/>
</dbReference>
<evidence type="ECO:0000256" key="6">
    <source>
        <dbReference type="HAMAP-Rule" id="MF_01007"/>
    </source>
</evidence>
<evidence type="ECO:0000256" key="3">
    <source>
        <dbReference type="ARBA" id="ARBA00022603"/>
    </source>
</evidence>
<evidence type="ECO:0000256" key="4">
    <source>
        <dbReference type="ARBA" id="ARBA00022679"/>
    </source>
</evidence>
<feature type="binding site" evidence="6">
    <location>
        <position position="102"/>
    </location>
    <ligand>
        <name>S-adenosyl-L-methionine</name>
        <dbReference type="ChEBI" id="CHEBI:59789"/>
    </ligand>
</feature>
<dbReference type="NCBIfam" id="TIGR00006">
    <property type="entry name" value="16S rRNA (cytosine(1402)-N(4))-methyltransferase RsmH"/>
    <property type="match status" value="1"/>
</dbReference>
<feature type="binding site" evidence="6">
    <location>
        <begin position="37"/>
        <end position="39"/>
    </location>
    <ligand>
        <name>S-adenosyl-L-methionine</name>
        <dbReference type="ChEBI" id="CHEBI:59789"/>
    </ligand>
</feature>
<accession>A0A1W6N679</accession>
<dbReference type="PANTHER" id="PTHR11265:SF0">
    <property type="entry name" value="12S RRNA N4-METHYLCYTIDINE METHYLTRANSFERASE"/>
    <property type="match status" value="1"/>
</dbReference>